<dbReference type="RefSeq" id="WP_046771240.1">
    <property type="nucleotide sequence ID" value="NZ_LBMC01000040.1"/>
</dbReference>
<reference evidence="2" key="1">
    <citation type="submission" date="2016-10" db="EMBL/GenBank/DDBJ databases">
        <authorList>
            <person name="Varghese N."/>
            <person name="Submissions S."/>
        </authorList>
    </citation>
    <scope>NUCLEOTIDE SEQUENCE [LARGE SCALE GENOMIC DNA]</scope>
    <source>
        <strain evidence="2">DSM 45079</strain>
    </source>
</reference>
<protein>
    <submittedName>
        <fullName evidence="1">Uncharacterized protein</fullName>
    </submittedName>
</protein>
<dbReference type="EMBL" id="LT629791">
    <property type="protein sequence ID" value="SDU42358.1"/>
    <property type="molecule type" value="Genomic_DNA"/>
</dbReference>
<keyword evidence="2" id="KW-1185">Reference proteome</keyword>
<evidence type="ECO:0000313" key="1">
    <source>
        <dbReference type="EMBL" id="SDU42358.1"/>
    </source>
</evidence>
<evidence type="ECO:0000313" key="2">
    <source>
        <dbReference type="Proteomes" id="UP000182977"/>
    </source>
</evidence>
<sequence length="86" mass="9718">MAGTELSEYARRRAEENHALRKLTDVLERTRKALRGLPRSCPVHGREFAAAGLEPWGEPRCEQCKVPAQLTRILGHLDHAMEDARS</sequence>
<accession>A0A1H2IES5</accession>
<proteinExistence type="predicted"/>
<dbReference type="Proteomes" id="UP000182977">
    <property type="component" value="Chromosome I"/>
</dbReference>
<gene>
    <name evidence="1" type="ORF">SAMN04488563_1643</name>
</gene>
<organism evidence="1 2">
    <name type="scientific">Jiangella alkaliphila</name>
    <dbReference type="NCBI Taxonomy" id="419479"/>
    <lineage>
        <taxon>Bacteria</taxon>
        <taxon>Bacillati</taxon>
        <taxon>Actinomycetota</taxon>
        <taxon>Actinomycetes</taxon>
        <taxon>Jiangellales</taxon>
        <taxon>Jiangellaceae</taxon>
        <taxon>Jiangella</taxon>
    </lineage>
</organism>
<name>A0A1H2IES5_9ACTN</name>
<dbReference type="STRING" id="419479.SAMN04488563_1643"/>
<dbReference type="AlphaFoldDB" id="A0A1H2IES5"/>